<dbReference type="Gene3D" id="2.60.40.1080">
    <property type="match status" value="1"/>
</dbReference>
<accession>A0ABW3N4I7</accession>
<dbReference type="Proteomes" id="UP001597013">
    <property type="component" value="Unassembled WGS sequence"/>
</dbReference>
<dbReference type="Gene3D" id="2.60.120.430">
    <property type="entry name" value="Galactose-binding lectin"/>
    <property type="match status" value="1"/>
</dbReference>
<dbReference type="InterPro" id="IPR008979">
    <property type="entry name" value="Galactose-bd-like_sf"/>
</dbReference>
<gene>
    <name evidence="1" type="ORF">ACFQ1Q_03240</name>
</gene>
<dbReference type="SUPFAM" id="SSF49373">
    <property type="entry name" value="Invasin/intimin cell-adhesion fragments"/>
    <property type="match status" value="1"/>
</dbReference>
<dbReference type="PROSITE" id="PS51257">
    <property type="entry name" value="PROKAR_LIPOPROTEIN"/>
    <property type="match status" value="1"/>
</dbReference>
<dbReference type="SUPFAM" id="SSF49785">
    <property type="entry name" value="Galactose-binding domain-like"/>
    <property type="match status" value="1"/>
</dbReference>
<reference evidence="2" key="1">
    <citation type="journal article" date="2019" name="Int. J. Syst. Evol. Microbiol.">
        <title>The Global Catalogue of Microorganisms (GCM) 10K type strain sequencing project: providing services to taxonomists for standard genome sequencing and annotation.</title>
        <authorList>
            <consortium name="The Broad Institute Genomics Platform"/>
            <consortium name="The Broad Institute Genome Sequencing Center for Infectious Disease"/>
            <person name="Wu L."/>
            <person name="Ma J."/>
        </authorList>
    </citation>
    <scope>NUCLEOTIDE SEQUENCE [LARGE SCALE GENOMIC DNA]</scope>
    <source>
        <strain evidence="2">CCUG 62215</strain>
    </source>
</reference>
<proteinExistence type="predicted"/>
<keyword evidence="2" id="KW-1185">Reference proteome</keyword>
<sequence length="468" mass="50032">MKKSTYILSRITNVIVIAMLFTVSSCERDLSEDAVFATFPNDGDVFIDAFSAGLDYFPFVDAGADPQAFTVETDEVFEGTAAMRFDVPTFGNGFVGATFNTTARRNLTTFDALTFYAKATQVASIDAIGFGIDGETANKYMTTVNGLELTTAWQKFTIPIPNASKLDNETGLFWLAEGASFAGDEGGYTFWIDEVKFENLGTVAQPRPAIFEGQDVVEQAFTGASVQITGLTQTFNLENGENQTVMAAPAYFDFISSDVEVAQISETGEVTVISDGSAFITAQINGVLAEGSLEITSSGGLTAAPTPTQPAAIVQSIFSDAYVEATTSNFTPGFGGSTTVTTITTAGAGNEILSYANNNFTGITFDSTIDASSQSFLHVDVYIQEPTAQIGIQIRDVGANQMIETDVNTGFPIGDDKDFRFNITGLTVGQWTSFDIPLSGDLANQKDNLGALILTDGPNFILDNIYFY</sequence>
<evidence type="ECO:0000313" key="1">
    <source>
        <dbReference type="EMBL" id="MFD1062248.1"/>
    </source>
</evidence>
<dbReference type="EMBL" id="JBHTJL010000009">
    <property type="protein sequence ID" value="MFD1062248.1"/>
    <property type="molecule type" value="Genomic_DNA"/>
</dbReference>
<dbReference type="GO" id="GO:0016787">
    <property type="term" value="F:hydrolase activity"/>
    <property type="evidence" value="ECO:0007669"/>
    <property type="project" value="UniProtKB-KW"/>
</dbReference>
<comment type="caution">
    <text evidence="1">The sequence shown here is derived from an EMBL/GenBank/DDBJ whole genome shotgun (WGS) entry which is preliminary data.</text>
</comment>
<protein>
    <submittedName>
        <fullName evidence="1">Glycosyl hydrolase family 16</fullName>
    </submittedName>
</protein>
<dbReference type="RefSeq" id="WP_386127931.1">
    <property type="nucleotide sequence ID" value="NZ_JBHTJL010000009.1"/>
</dbReference>
<name>A0ABW3N4I7_9FLAO</name>
<organism evidence="1 2">
    <name type="scientific">Winogradskyella litorisediminis</name>
    <dbReference type="NCBI Taxonomy" id="1156618"/>
    <lineage>
        <taxon>Bacteria</taxon>
        <taxon>Pseudomonadati</taxon>
        <taxon>Bacteroidota</taxon>
        <taxon>Flavobacteriia</taxon>
        <taxon>Flavobacteriales</taxon>
        <taxon>Flavobacteriaceae</taxon>
        <taxon>Winogradskyella</taxon>
    </lineage>
</organism>
<evidence type="ECO:0000313" key="2">
    <source>
        <dbReference type="Proteomes" id="UP001597013"/>
    </source>
</evidence>
<keyword evidence="1" id="KW-0378">Hydrolase</keyword>
<dbReference type="InterPro" id="IPR008964">
    <property type="entry name" value="Invasin/intimin_cell_adhesion"/>
</dbReference>